<dbReference type="InterPro" id="IPR050738">
    <property type="entry name" value="Sulfatase"/>
</dbReference>
<dbReference type="Proteomes" id="UP000184050">
    <property type="component" value="Unassembled WGS sequence"/>
</dbReference>
<evidence type="ECO:0000256" key="3">
    <source>
        <dbReference type="ARBA" id="ARBA00022801"/>
    </source>
</evidence>
<evidence type="ECO:0000256" key="2">
    <source>
        <dbReference type="ARBA" id="ARBA00022723"/>
    </source>
</evidence>
<dbReference type="EMBL" id="FQZE01000003">
    <property type="protein sequence ID" value="SHI54510.1"/>
    <property type="molecule type" value="Genomic_DNA"/>
</dbReference>
<name>A0A1M6C0K4_9BACT</name>
<evidence type="ECO:0000256" key="1">
    <source>
        <dbReference type="ARBA" id="ARBA00008779"/>
    </source>
</evidence>
<proteinExistence type="inferred from homology"/>
<dbReference type="InterPro" id="IPR000917">
    <property type="entry name" value="Sulfatase_N"/>
</dbReference>
<feature type="chain" id="PRO_5013223305" evidence="5">
    <location>
        <begin position="23"/>
        <end position="452"/>
    </location>
</feature>
<dbReference type="GO" id="GO:0046872">
    <property type="term" value="F:metal ion binding"/>
    <property type="evidence" value="ECO:0007669"/>
    <property type="project" value="UniProtKB-KW"/>
</dbReference>
<feature type="signal peptide" evidence="5">
    <location>
        <begin position="1"/>
        <end position="22"/>
    </location>
</feature>
<keyword evidence="3" id="KW-0378">Hydrolase</keyword>
<dbReference type="PROSITE" id="PS00149">
    <property type="entry name" value="SULFATASE_2"/>
    <property type="match status" value="1"/>
</dbReference>
<dbReference type="STRING" id="1168035.SAMN05444280_10395"/>
<dbReference type="InterPro" id="IPR024607">
    <property type="entry name" value="Sulfatase_CS"/>
</dbReference>
<dbReference type="PANTHER" id="PTHR42693:SF33">
    <property type="entry name" value="ARYLSULFATASE"/>
    <property type="match status" value="1"/>
</dbReference>
<keyword evidence="5" id="KW-0732">Signal</keyword>
<evidence type="ECO:0000256" key="5">
    <source>
        <dbReference type="SAM" id="SignalP"/>
    </source>
</evidence>
<dbReference type="Pfam" id="PF00884">
    <property type="entry name" value="Sulfatase"/>
    <property type="match status" value="1"/>
</dbReference>
<dbReference type="InterPro" id="IPR017850">
    <property type="entry name" value="Alkaline_phosphatase_core_sf"/>
</dbReference>
<dbReference type="AlphaFoldDB" id="A0A1M6C0K4"/>
<comment type="similarity">
    <text evidence="1">Belongs to the sulfatase family.</text>
</comment>
<organism evidence="7 8">
    <name type="scientific">Tangfeifania diversioriginum</name>
    <dbReference type="NCBI Taxonomy" id="1168035"/>
    <lineage>
        <taxon>Bacteria</taxon>
        <taxon>Pseudomonadati</taxon>
        <taxon>Bacteroidota</taxon>
        <taxon>Bacteroidia</taxon>
        <taxon>Marinilabiliales</taxon>
        <taxon>Prolixibacteraceae</taxon>
        <taxon>Tangfeifania</taxon>
    </lineage>
</organism>
<reference evidence="7 8" key="1">
    <citation type="submission" date="2016-11" db="EMBL/GenBank/DDBJ databases">
        <authorList>
            <person name="Jaros S."/>
            <person name="Januszkiewicz K."/>
            <person name="Wedrychowicz H."/>
        </authorList>
    </citation>
    <scope>NUCLEOTIDE SEQUENCE [LARGE SCALE GENOMIC DNA]</scope>
    <source>
        <strain evidence="7 8">DSM 27063</strain>
    </source>
</reference>
<evidence type="ECO:0000313" key="7">
    <source>
        <dbReference type="EMBL" id="SHI54510.1"/>
    </source>
</evidence>
<dbReference type="SUPFAM" id="SSF53649">
    <property type="entry name" value="Alkaline phosphatase-like"/>
    <property type="match status" value="1"/>
</dbReference>
<keyword evidence="2" id="KW-0479">Metal-binding</keyword>
<dbReference type="OrthoDB" id="9765065at2"/>
<keyword evidence="4" id="KW-0106">Calcium</keyword>
<accession>A0A1M6C0K4</accession>
<evidence type="ECO:0000256" key="4">
    <source>
        <dbReference type="ARBA" id="ARBA00022837"/>
    </source>
</evidence>
<dbReference type="GO" id="GO:0004065">
    <property type="term" value="F:arylsulfatase activity"/>
    <property type="evidence" value="ECO:0007669"/>
    <property type="project" value="TreeGrafter"/>
</dbReference>
<sequence length="452" mass="51179">MLKTFKILLLLTCISSFSLLYGNPPLSGKSTPQPNIVLIMVDDLGYGDLSVTGGEDIHTPHIDELFENGMTFTNFYANSTVCSPTRASLLTGRYPDLAGVPGVIRTHENNSWGYFNENLPTLPQMMKKAGYRTAMVGKWHLGLESPNLPNERGFDFFHGFLGDMMDDYETHLRHGINYMRMNEKEIEPEGHATDLFSDWAIDYIKLQQSSNTPFFLYLAYNAPHFPIQPPEEWVEKVKNREPELSDLRAKNVAFVEHLDDGIGRVVKALDEFKLTKNTLIIFTSDNGGHLPSGASNGNLRGGKQDMYEGGIKVPTCFVWKDGIKPGTKTENLGLTMDIFPTLCEITGSKINHETNGISLYRTLMGNSQVTDNRVVYFMRREGGKYGGLCYYAVRQGQYKLVQNTPFEPFQLFNLDTDSREQIPLLPSSEKFTELRYRLSQHIREAGKIPWQK</sequence>
<evidence type="ECO:0000313" key="8">
    <source>
        <dbReference type="Proteomes" id="UP000184050"/>
    </source>
</evidence>
<keyword evidence="8" id="KW-1185">Reference proteome</keyword>
<dbReference type="PANTHER" id="PTHR42693">
    <property type="entry name" value="ARYLSULFATASE FAMILY MEMBER"/>
    <property type="match status" value="1"/>
</dbReference>
<gene>
    <name evidence="7" type="ORF">SAMN05444280_10395</name>
</gene>
<dbReference type="Gene3D" id="3.30.1120.10">
    <property type="match status" value="1"/>
</dbReference>
<evidence type="ECO:0000259" key="6">
    <source>
        <dbReference type="Pfam" id="PF00884"/>
    </source>
</evidence>
<feature type="domain" description="Sulfatase N-terminal" evidence="6">
    <location>
        <begin position="34"/>
        <end position="347"/>
    </location>
</feature>
<dbReference type="RefSeq" id="WP_073165247.1">
    <property type="nucleotide sequence ID" value="NZ_FQZE01000003.1"/>
</dbReference>
<protein>
    <submittedName>
        <fullName evidence="7">Arylsulfatase A</fullName>
    </submittedName>
</protein>
<dbReference type="Gene3D" id="3.40.720.10">
    <property type="entry name" value="Alkaline Phosphatase, subunit A"/>
    <property type="match status" value="1"/>
</dbReference>